<proteinExistence type="predicted"/>
<dbReference type="Proteomes" id="UP001221142">
    <property type="component" value="Unassembled WGS sequence"/>
</dbReference>
<name>A0AAD7FEP5_9AGAR</name>
<keyword evidence="2" id="KW-1185">Reference proteome</keyword>
<reference evidence="1" key="1">
    <citation type="submission" date="2023-03" db="EMBL/GenBank/DDBJ databases">
        <title>Massive genome expansion in bonnet fungi (Mycena s.s.) driven by repeated elements and novel gene families across ecological guilds.</title>
        <authorList>
            <consortium name="Lawrence Berkeley National Laboratory"/>
            <person name="Harder C.B."/>
            <person name="Miyauchi S."/>
            <person name="Viragh M."/>
            <person name="Kuo A."/>
            <person name="Thoen E."/>
            <person name="Andreopoulos B."/>
            <person name="Lu D."/>
            <person name="Skrede I."/>
            <person name="Drula E."/>
            <person name="Henrissat B."/>
            <person name="Morin E."/>
            <person name="Kohler A."/>
            <person name="Barry K."/>
            <person name="LaButti K."/>
            <person name="Morin E."/>
            <person name="Salamov A."/>
            <person name="Lipzen A."/>
            <person name="Mereny Z."/>
            <person name="Hegedus B."/>
            <person name="Baldrian P."/>
            <person name="Stursova M."/>
            <person name="Weitz H."/>
            <person name="Taylor A."/>
            <person name="Grigoriev I.V."/>
            <person name="Nagy L.G."/>
            <person name="Martin F."/>
            <person name="Kauserud H."/>
        </authorList>
    </citation>
    <scope>NUCLEOTIDE SEQUENCE</scope>
    <source>
        <strain evidence="1">9284</strain>
    </source>
</reference>
<dbReference type="AlphaFoldDB" id="A0AAD7FEP5"/>
<dbReference type="EMBL" id="JARKIF010000023">
    <property type="protein sequence ID" value="KAJ7615851.1"/>
    <property type="molecule type" value="Genomic_DNA"/>
</dbReference>
<feature type="non-terminal residue" evidence="1">
    <location>
        <position position="88"/>
    </location>
</feature>
<comment type="caution">
    <text evidence="1">The sequence shown here is derived from an EMBL/GenBank/DDBJ whole genome shotgun (WGS) entry which is preliminary data.</text>
</comment>
<evidence type="ECO:0000313" key="1">
    <source>
        <dbReference type="EMBL" id="KAJ7615851.1"/>
    </source>
</evidence>
<evidence type="ECO:0000313" key="2">
    <source>
        <dbReference type="Proteomes" id="UP001221142"/>
    </source>
</evidence>
<protein>
    <recommendedName>
        <fullName evidence="3">F-box domain-containing protein</fullName>
    </recommendedName>
</protein>
<gene>
    <name evidence="1" type="ORF">FB45DRAFT_683547</name>
</gene>
<organism evidence="1 2">
    <name type="scientific">Roridomyces roridus</name>
    <dbReference type="NCBI Taxonomy" id="1738132"/>
    <lineage>
        <taxon>Eukaryota</taxon>
        <taxon>Fungi</taxon>
        <taxon>Dikarya</taxon>
        <taxon>Basidiomycota</taxon>
        <taxon>Agaricomycotina</taxon>
        <taxon>Agaricomycetes</taxon>
        <taxon>Agaricomycetidae</taxon>
        <taxon>Agaricales</taxon>
        <taxon>Marasmiineae</taxon>
        <taxon>Mycenaceae</taxon>
        <taxon>Roridomyces</taxon>
    </lineage>
</organism>
<feature type="non-terminal residue" evidence="1">
    <location>
        <position position="1"/>
    </location>
</feature>
<accession>A0AAD7FEP5</accession>
<evidence type="ECO:0008006" key="3">
    <source>
        <dbReference type="Google" id="ProtNLM"/>
    </source>
</evidence>
<sequence length="88" mass="9824">DVVREIFVACLPSKENATLRASDAPILLCHITRYWRDMALSTPRLWASLHIFSPPLINDGTVSMLQRMDEAANAWLSRSGCLPLSISL</sequence>